<protein>
    <recommendedName>
        <fullName evidence="2">HNH endonuclease 5 domain-containing protein</fullName>
    </recommendedName>
</protein>
<accession>X1CG03</accession>
<comment type="caution">
    <text evidence="1">The sequence shown here is derived from an EMBL/GenBank/DDBJ whole genome shotgun (WGS) entry which is preliminary data.</text>
</comment>
<dbReference type="EMBL" id="BART01013956">
    <property type="protein sequence ID" value="GAG83166.1"/>
    <property type="molecule type" value="Genomic_DNA"/>
</dbReference>
<evidence type="ECO:0008006" key="2">
    <source>
        <dbReference type="Google" id="ProtNLM"/>
    </source>
</evidence>
<sequence>MEKVCVFCGNQPESKTSEHVLPQWLIELTGNPKRKAEFGYKHLENGKLAKRKFSFDAFKFPACKSCNQSFSEFEAKTKGIAHKIITEDPLSSSELSTLLDWFDKIRIGHVQKTKIIYA</sequence>
<name>X1CG03_9ZZZZ</name>
<dbReference type="AlphaFoldDB" id="X1CG03"/>
<gene>
    <name evidence="1" type="ORF">S01H4_28201</name>
</gene>
<evidence type="ECO:0000313" key="1">
    <source>
        <dbReference type="EMBL" id="GAG83166.1"/>
    </source>
</evidence>
<organism evidence="1">
    <name type="scientific">marine sediment metagenome</name>
    <dbReference type="NCBI Taxonomy" id="412755"/>
    <lineage>
        <taxon>unclassified sequences</taxon>
        <taxon>metagenomes</taxon>
        <taxon>ecological metagenomes</taxon>
    </lineage>
</organism>
<reference evidence="1" key="1">
    <citation type="journal article" date="2014" name="Front. Microbiol.">
        <title>High frequency of phylogenetically diverse reductive dehalogenase-homologous genes in deep subseafloor sedimentary metagenomes.</title>
        <authorList>
            <person name="Kawai M."/>
            <person name="Futagami T."/>
            <person name="Toyoda A."/>
            <person name="Takaki Y."/>
            <person name="Nishi S."/>
            <person name="Hori S."/>
            <person name="Arai W."/>
            <person name="Tsubouchi T."/>
            <person name="Morono Y."/>
            <person name="Uchiyama I."/>
            <person name="Ito T."/>
            <person name="Fujiyama A."/>
            <person name="Inagaki F."/>
            <person name="Takami H."/>
        </authorList>
    </citation>
    <scope>NUCLEOTIDE SEQUENCE</scope>
    <source>
        <strain evidence="1">Expedition CK06-06</strain>
    </source>
</reference>
<proteinExistence type="predicted"/>